<dbReference type="Proteomes" id="UP001236507">
    <property type="component" value="Unassembled WGS sequence"/>
</dbReference>
<reference evidence="1 2" key="1">
    <citation type="submission" date="2023-05" db="EMBL/GenBank/DDBJ databases">
        <title>Novel species of genus Flectobacillus isolated from stream in China.</title>
        <authorList>
            <person name="Lu H."/>
        </authorList>
    </citation>
    <scope>NUCLEOTIDE SEQUENCE [LARGE SCALE GENOMIC DNA]</scope>
    <source>
        <strain evidence="1 2">KCTC 42575</strain>
    </source>
</reference>
<dbReference type="EMBL" id="JASHIF010000031">
    <property type="protein sequence ID" value="MDI9862509.1"/>
    <property type="molecule type" value="Genomic_DNA"/>
</dbReference>
<sequence>MALLAVHSKKNIDVDDLITCVINSAIKKKINFNIHYYGNTNENEFEYEVFFQKDSIPYEHEMNVDGHSLSFSHVQLAKYKLNGELLDSNYKYFMIDYWSNGLGTVDLLLHEILLVLANTSNDMYFEFYNFSESTIYSSEDLKKKLNEFVNIFSL</sequence>
<proteinExistence type="predicted"/>
<comment type="caution">
    <text evidence="1">The sequence shown here is derived from an EMBL/GenBank/DDBJ whole genome shotgun (WGS) entry which is preliminary data.</text>
</comment>
<evidence type="ECO:0000313" key="1">
    <source>
        <dbReference type="EMBL" id="MDI9862509.1"/>
    </source>
</evidence>
<name>A0ABT6YGF9_9BACT</name>
<evidence type="ECO:0000313" key="2">
    <source>
        <dbReference type="Proteomes" id="UP001236507"/>
    </source>
</evidence>
<dbReference type="RefSeq" id="WP_283346752.1">
    <property type="nucleotide sequence ID" value="NZ_JASHIF010000031.1"/>
</dbReference>
<gene>
    <name evidence="1" type="ORF">QM524_25010</name>
</gene>
<keyword evidence="2" id="KW-1185">Reference proteome</keyword>
<organism evidence="1 2">
    <name type="scientific">Flectobacillus roseus</name>
    <dbReference type="NCBI Taxonomy" id="502259"/>
    <lineage>
        <taxon>Bacteria</taxon>
        <taxon>Pseudomonadati</taxon>
        <taxon>Bacteroidota</taxon>
        <taxon>Cytophagia</taxon>
        <taxon>Cytophagales</taxon>
        <taxon>Flectobacillaceae</taxon>
        <taxon>Flectobacillus</taxon>
    </lineage>
</organism>
<protein>
    <submittedName>
        <fullName evidence="1">Uncharacterized protein</fullName>
    </submittedName>
</protein>
<accession>A0ABT6YGF9</accession>